<evidence type="ECO:0000313" key="3">
    <source>
        <dbReference type="Proteomes" id="UP001235966"/>
    </source>
</evidence>
<keyword evidence="3" id="KW-1185">Reference proteome</keyword>
<proteinExistence type="predicted"/>
<evidence type="ECO:0000256" key="1">
    <source>
        <dbReference type="SAM" id="SignalP"/>
    </source>
</evidence>
<feature type="chain" id="PRO_5046509791" evidence="1">
    <location>
        <begin position="30"/>
        <end position="100"/>
    </location>
</feature>
<dbReference type="Proteomes" id="UP001235966">
    <property type="component" value="Unassembled WGS sequence"/>
</dbReference>
<organism evidence="2 3">
    <name type="scientific">Arcanobacterium wilhelmae</name>
    <dbReference type="NCBI Taxonomy" id="1803177"/>
    <lineage>
        <taxon>Bacteria</taxon>
        <taxon>Bacillati</taxon>
        <taxon>Actinomycetota</taxon>
        <taxon>Actinomycetes</taxon>
        <taxon>Actinomycetales</taxon>
        <taxon>Actinomycetaceae</taxon>
        <taxon>Arcanobacterium</taxon>
    </lineage>
</organism>
<dbReference type="EMBL" id="JAUSQW010000001">
    <property type="protein sequence ID" value="MDP9800843.1"/>
    <property type="molecule type" value="Genomic_DNA"/>
</dbReference>
<dbReference type="RefSeq" id="WP_307014446.1">
    <property type="nucleotide sequence ID" value="NZ_JAUSQW010000001.1"/>
</dbReference>
<sequence length="100" mass="10938">MMKKSIKRALGTVSLASMMLLGGVSAAYAGTVYYKGTPVSWDHGRFLGVVSYSDVMSGHFDHRATANTTNSGWQRPGVRAYASQKISPWTTARAYWDCRG</sequence>
<accession>A0ABT9NAV6</accession>
<keyword evidence="1" id="KW-0732">Signal</keyword>
<reference evidence="2 3" key="1">
    <citation type="submission" date="2023-07" db="EMBL/GenBank/DDBJ databases">
        <title>Sequencing the genomes of 1000 actinobacteria strains.</title>
        <authorList>
            <person name="Klenk H.-P."/>
        </authorList>
    </citation>
    <scope>NUCLEOTIDE SEQUENCE [LARGE SCALE GENOMIC DNA]</scope>
    <source>
        <strain evidence="2 3">DSM 102162</strain>
    </source>
</reference>
<protein>
    <submittedName>
        <fullName evidence="2">Heme/steroid binding protein</fullName>
    </submittedName>
</protein>
<evidence type="ECO:0000313" key="2">
    <source>
        <dbReference type="EMBL" id="MDP9800843.1"/>
    </source>
</evidence>
<gene>
    <name evidence="2" type="ORF">J2S49_000919</name>
</gene>
<comment type="caution">
    <text evidence="2">The sequence shown here is derived from an EMBL/GenBank/DDBJ whole genome shotgun (WGS) entry which is preliminary data.</text>
</comment>
<feature type="signal peptide" evidence="1">
    <location>
        <begin position="1"/>
        <end position="29"/>
    </location>
</feature>
<name>A0ABT9NAV6_9ACTO</name>